<dbReference type="RefSeq" id="WP_380129024.1">
    <property type="nucleotide sequence ID" value="NZ_JBHSIU010000131.1"/>
</dbReference>
<evidence type="ECO:0000313" key="3">
    <source>
        <dbReference type="EMBL" id="MFC5008335.1"/>
    </source>
</evidence>
<keyword evidence="2" id="KW-0812">Transmembrane</keyword>
<protein>
    <submittedName>
        <fullName evidence="3">Uncharacterized protein</fullName>
    </submittedName>
</protein>
<feature type="transmembrane region" description="Helical" evidence="2">
    <location>
        <begin position="48"/>
        <end position="74"/>
    </location>
</feature>
<keyword evidence="2" id="KW-0472">Membrane</keyword>
<reference evidence="4" key="1">
    <citation type="journal article" date="2019" name="Int. J. Syst. Evol. Microbiol.">
        <title>The Global Catalogue of Microorganisms (GCM) 10K type strain sequencing project: providing services to taxonomists for standard genome sequencing and annotation.</title>
        <authorList>
            <consortium name="The Broad Institute Genomics Platform"/>
            <consortium name="The Broad Institute Genome Sequencing Center for Infectious Disease"/>
            <person name="Wu L."/>
            <person name="Ma J."/>
        </authorList>
    </citation>
    <scope>NUCLEOTIDE SEQUENCE [LARGE SCALE GENOMIC DNA]</scope>
    <source>
        <strain evidence="4">CGMCC 4.7152</strain>
    </source>
</reference>
<evidence type="ECO:0000256" key="2">
    <source>
        <dbReference type="SAM" id="Phobius"/>
    </source>
</evidence>
<proteinExistence type="predicted"/>
<keyword evidence="4" id="KW-1185">Reference proteome</keyword>
<comment type="caution">
    <text evidence="3">The sequence shown here is derived from an EMBL/GenBank/DDBJ whole genome shotgun (WGS) entry which is preliminary data.</text>
</comment>
<dbReference type="EMBL" id="JBHSIU010000131">
    <property type="protein sequence ID" value="MFC5008335.1"/>
    <property type="molecule type" value="Genomic_DNA"/>
</dbReference>
<gene>
    <name evidence="3" type="ORF">ACFPIJ_62320</name>
</gene>
<name>A0ABV9WL13_9ACTN</name>
<organism evidence="3 4">
    <name type="scientific">Dactylosporangium cerinum</name>
    <dbReference type="NCBI Taxonomy" id="1434730"/>
    <lineage>
        <taxon>Bacteria</taxon>
        <taxon>Bacillati</taxon>
        <taxon>Actinomycetota</taxon>
        <taxon>Actinomycetes</taxon>
        <taxon>Micromonosporales</taxon>
        <taxon>Micromonosporaceae</taxon>
        <taxon>Dactylosporangium</taxon>
    </lineage>
</organism>
<sequence length="96" mass="10039">MTGAYPPQEPDPARYGPPPGSFPPGSFPPGAGPPLYAPQPVRAPRDRMVVILIAIIATLVVLCLAMAIGSVYFLRKEPGADDKTSEVLDHSLVTGG</sequence>
<evidence type="ECO:0000256" key="1">
    <source>
        <dbReference type="SAM" id="MobiDB-lite"/>
    </source>
</evidence>
<feature type="region of interest" description="Disordered" evidence="1">
    <location>
        <begin position="1"/>
        <end position="39"/>
    </location>
</feature>
<dbReference type="Proteomes" id="UP001595912">
    <property type="component" value="Unassembled WGS sequence"/>
</dbReference>
<accession>A0ABV9WL13</accession>
<keyword evidence="2" id="KW-1133">Transmembrane helix</keyword>
<feature type="compositionally biased region" description="Pro residues" evidence="1">
    <location>
        <begin position="7"/>
        <end position="37"/>
    </location>
</feature>
<evidence type="ECO:0000313" key="4">
    <source>
        <dbReference type="Proteomes" id="UP001595912"/>
    </source>
</evidence>